<dbReference type="AlphaFoldDB" id="A0A1W2DZQ5"/>
<dbReference type="SMART" id="SM00267">
    <property type="entry name" value="GGDEF"/>
    <property type="match status" value="1"/>
</dbReference>
<dbReference type="InterPro" id="IPR000160">
    <property type="entry name" value="GGDEF_dom"/>
</dbReference>
<dbReference type="Proteomes" id="UP000192738">
    <property type="component" value="Unassembled WGS sequence"/>
</dbReference>
<organism evidence="4 5">
    <name type="scientific">Sporomusa malonica</name>
    <dbReference type="NCBI Taxonomy" id="112901"/>
    <lineage>
        <taxon>Bacteria</taxon>
        <taxon>Bacillati</taxon>
        <taxon>Bacillota</taxon>
        <taxon>Negativicutes</taxon>
        <taxon>Selenomonadales</taxon>
        <taxon>Sporomusaceae</taxon>
        <taxon>Sporomusa</taxon>
    </lineage>
</organism>
<reference evidence="4 5" key="1">
    <citation type="submission" date="2017-04" db="EMBL/GenBank/DDBJ databases">
        <authorList>
            <person name="Afonso C.L."/>
            <person name="Miller P.J."/>
            <person name="Scott M.A."/>
            <person name="Spackman E."/>
            <person name="Goraichik I."/>
            <person name="Dimitrov K.M."/>
            <person name="Suarez D.L."/>
            <person name="Swayne D.E."/>
        </authorList>
    </citation>
    <scope>NUCLEOTIDE SEQUENCE [LARGE SCALE GENOMIC DNA]</scope>
    <source>
        <strain evidence="4 5">DSM 5090</strain>
    </source>
</reference>
<dbReference type="SMART" id="SM00091">
    <property type="entry name" value="PAS"/>
    <property type="match status" value="1"/>
</dbReference>
<dbReference type="Gene3D" id="3.30.450.20">
    <property type="entry name" value="PAS domain"/>
    <property type="match status" value="1"/>
</dbReference>
<keyword evidence="5" id="KW-1185">Reference proteome</keyword>
<sequence length="327" mass="37017">MIDYFNAFTSNVLDYLDEGVYFTDINKNIIYWNSGAENILGYRAEETTMQKCCQIISHMSINGEKRCGEHCSITKAFQEGRQQKEDMFITHKDGHLIFATVKTFPVYNKYGHLLGVIELFSDNSQKKIGHDKVKALTKAAYMDSLSELFSKQYIESRLQTMLNEIPEKRESFGILYINIVSFRAINELYGVSRADKILKMLAKTLSSCITYPAIIGRWHGASFIAIADSSKKSLLLMLADKIKRVVAEAIFPINEENFQVTVTIGYAIAQSYDSMDYLIERATKNTLEEKDKDAADVPPAVNTAPTIATQRNKTGFYSNMSKSDSTR</sequence>
<dbReference type="PROSITE" id="PS50887">
    <property type="entry name" value="GGDEF"/>
    <property type="match status" value="1"/>
</dbReference>
<proteinExistence type="predicted"/>
<protein>
    <submittedName>
        <fullName evidence="4">PAS domain S-box-containing protein/diguanylate cyclase (GGDEF) domain-containing protein</fullName>
    </submittedName>
</protein>
<evidence type="ECO:0000259" key="1">
    <source>
        <dbReference type="PROSITE" id="PS50112"/>
    </source>
</evidence>
<dbReference type="RefSeq" id="WP_084577397.1">
    <property type="nucleotide sequence ID" value="NZ_CP155572.1"/>
</dbReference>
<dbReference type="CDD" id="cd01949">
    <property type="entry name" value="GGDEF"/>
    <property type="match status" value="1"/>
</dbReference>
<dbReference type="InterPro" id="IPR052155">
    <property type="entry name" value="Biofilm_reg_signaling"/>
</dbReference>
<feature type="domain" description="PAC" evidence="2">
    <location>
        <begin position="82"/>
        <end position="135"/>
    </location>
</feature>
<dbReference type="SUPFAM" id="SSF55785">
    <property type="entry name" value="PYP-like sensor domain (PAS domain)"/>
    <property type="match status" value="1"/>
</dbReference>
<dbReference type="InterPro" id="IPR000700">
    <property type="entry name" value="PAS-assoc_C"/>
</dbReference>
<dbReference type="EMBL" id="FWXI01000019">
    <property type="protein sequence ID" value="SMD02592.1"/>
    <property type="molecule type" value="Genomic_DNA"/>
</dbReference>
<dbReference type="PANTHER" id="PTHR44757:SF2">
    <property type="entry name" value="BIOFILM ARCHITECTURE MAINTENANCE PROTEIN MBAA"/>
    <property type="match status" value="1"/>
</dbReference>
<evidence type="ECO:0000313" key="4">
    <source>
        <dbReference type="EMBL" id="SMD02592.1"/>
    </source>
</evidence>
<dbReference type="NCBIfam" id="TIGR00229">
    <property type="entry name" value="sensory_box"/>
    <property type="match status" value="1"/>
</dbReference>
<dbReference type="PROSITE" id="PS50113">
    <property type="entry name" value="PAC"/>
    <property type="match status" value="1"/>
</dbReference>
<dbReference type="OrthoDB" id="9805474at2"/>
<dbReference type="Pfam" id="PF00990">
    <property type="entry name" value="GGDEF"/>
    <property type="match status" value="1"/>
</dbReference>
<dbReference type="InterPro" id="IPR029787">
    <property type="entry name" value="Nucleotide_cyclase"/>
</dbReference>
<evidence type="ECO:0000259" key="3">
    <source>
        <dbReference type="PROSITE" id="PS50887"/>
    </source>
</evidence>
<dbReference type="InterPro" id="IPR000014">
    <property type="entry name" value="PAS"/>
</dbReference>
<gene>
    <name evidence="4" type="ORF">SAMN04488500_11911</name>
</gene>
<dbReference type="SUPFAM" id="SSF55073">
    <property type="entry name" value="Nucleotide cyclase"/>
    <property type="match status" value="1"/>
</dbReference>
<dbReference type="InterPro" id="IPR043128">
    <property type="entry name" value="Rev_trsase/Diguanyl_cyclase"/>
</dbReference>
<feature type="domain" description="GGDEF" evidence="3">
    <location>
        <begin position="170"/>
        <end position="303"/>
    </location>
</feature>
<dbReference type="InterPro" id="IPR035965">
    <property type="entry name" value="PAS-like_dom_sf"/>
</dbReference>
<dbReference type="Gene3D" id="3.30.70.270">
    <property type="match status" value="1"/>
</dbReference>
<dbReference type="PANTHER" id="PTHR44757">
    <property type="entry name" value="DIGUANYLATE CYCLASE DGCP"/>
    <property type="match status" value="1"/>
</dbReference>
<evidence type="ECO:0000313" key="5">
    <source>
        <dbReference type="Proteomes" id="UP000192738"/>
    </source>
</evidence>
<accession>A0A1W2DZQ5</accession>
<dbReference type="Pfam" id="PF13426">
    <property type="entry name" value="PAS_9"/>
    <property type="match status" value="1"/>
</dbReference>
<dbReference type="STRING" id="112901.SAMN04488500_11911"/>
<feature type="domain" description="PAS" evidence="1">
    <location>
        <begin position="5"/>
        <end position="46"/>
    </location>
</feature>
<name>A0A1W2DZQ5_9FIRM</name>
<dbReference type="NCBIfam" id="TIGR00254">
    <property type="entry name" value="GGDEF"/>
    <property type="match status" value="1"/>
</dbReference>
<evidence type="ECO:0000259" key="2">
    <source>
        <dbReference type="PROSITE" id="PS50113"/>
    </source>
</evidence>
<dbReference type="CDD" id="cd00130">
    <property type="entry name" value="PAS"/>
    <property type="match status" value="1"/>
</dbReference>
<dbReference type="PROSITE" id="PS50112">
    <property type="entry name" value="PAS"/>
    <property type="match status" value="1"/>
</dbReference>